<feature type="compositionally biased region" description="Basic and acidic residues" evidence="1">
    <location>
        <begin position="11"/>
        <end position="26"/>
    </location>
</feature>
<keyword evidence="5" id="KW-1185">Reference proteome</keyword>
<feature type="transmembrane region" description="Helical" evidence="2">
    <location>
        <begin position="371"/>
        <end position="394"/>
    </location>
</feature>
<feature type="domain" description="MlaB-like STAS" evidence="3">
    <location>
        <begin position="85"/>
        <end position="156"/>
    </location>
</feature>
<proteinExistence type="predicted"/>
<feature type="transmembrane region" description="Helical" evidence="2">
    <location>
        <begin position="322"/>
        <end position="350"/>
    </location>
</feature>
<feature type="region of interest" description="Disordered" evidence="1">
    <location>
        <begin position="1"/>
        <end position="84"/>
    </location>
</feature>
<evidence type="ECO:0000256" key="1">
    <source>
        <dbReference type="SAM" id="MobiDB-lite"/>
    </source>
</evidence>
<evidence type="ECO:0000313" key="5">
    <source>
        <dbReference type="Proteomes" id="UP000580654"/>
    </source>
</evidence>
<dbReference type="PANTHER" id="PTHR30188">
    <property type="entry name" value="ABC TRANSPORTER PERMEASE PROTEIN-RELATED"/>
    <property type="match status" value="1"/>
</dbReference>
<dbReference type="GO" id="GO:0043190">
    <property type="term" value="C:ATP-binding cassette (ABC) transporter complex"/>
    <property type="evidence" value="ECO:0007669"/>
    <property type="project" value="InterPro"/>
</dbReference>
<dbReference type="PANTHER" id="PTHR30188:SF3">
    <property type="entry name" value="ABC TRANSPORTER PERMEASE"/>
    <property type="match status" value="1"/>
</dbReference>
<dbReference type="SUPFAM" id="SSF52091">
    <property type="entry name" value="SpoIIaa-like"/>
    <property type="match status" value="1"/>
</dbReference>
<accession>A0A840Y2C3</accession>
<comment type="caution">
    <text evidence="4">The sequence shown here is derived from an EMBL/GenBank/DDBJ whole genome shotgun (WGS) entry which is preliminary data.</text>
</comment>
<dbReference type="InterPro" id="IPR036513">
    <property type="entry name" value="STAS_dom_sf"/>
</dbReference>
<evidence type="ECO:0000259" key="3">
    <source>
        <dbReference type="Pfam" id="PF13466"/>
    </source>
</evidence>
<protein>
    <submittedName>
        <fullName evidence="4">Phospholipid/cholesterol/gamma-HCH transport system permease protein</fullName>
    </submittedName>
</protein>
<dbReference type="InterPro" id="IPR058548">
    <property type="entry name" value="MlaB-like_STAS"/>
</dbReference>
<keyword evidence="2" id="KW-0812">Transmembrane</keyword>
<gene>
    <name evidence="4" type="ORF">FHS87_000978</name>
</gene>
<evidence type="ECO:0000256" key="2">
    <source>
        <dbReference type="SAM" id="Phobius"/>
    </source>
</evidence>
<keyword evidence="2" id="KW-0472">Membrane</keyword>
<evidence type="ECO:0000313" key="4">
    <source>
        <dbReference type="EMBL" id="MBB5692959.1"/>
    </source>
</evidence>
<keyword evidence="2" id="KW-1133">Transmembrane helix</keyword>
<name>A0A840Y2C3_9PROT</name>
<organism evidence="4 5">
    <name type="scientific">Muricoccus pecuniae</name>
    <dbReference type="NCBI Taxonomy" id="693023"/>
    <lineage>
        <taxon>Bacteria</taxon>
        <taxon>Pseudomonadati</taxon>
        <taxon>Pseudomonadota</taxon>
        <taxon>Alphaproteobacteria</taxon>
        <taxon>Acetobacterales</taxon>
        <taxon>Roseomonadaceae</taxon>
        <taxon>Muricoccus</taxon>
    </lineage>
</organism>
<dbReference type="InterPro" id="IPR030802">
    <property type="entry name" value="Permease_MalE"/>
</dbReference>
<dbReference type="AlphaFoldDB" id="A0A840Y2C3"/>
<dbReference type="GO" id="GO:0005548">
    <property type="term" value="F:phospholipid transporter activity"/>
    <property type="evidence" value="ECO:0007669"/>
    <property type="project" value="TreeGrafter"/>
</dbReference>
<dbReference type="Pfam" id="PF13466">
    <property type="entry name" value="STAS_2"/>
    <property type="match status" value="1"/>
</dbReference>
<sequence length="434" mass="43573">MSGREPALPGREGREAIGEGAGDRRPGPAGERVSTPGSPALPPAEDMGAGPVPDAAPAPGAAMDAPAPARGGKGGAEVRREGDALRLSGRLTSLTAGAAWRPAMKGARGARRIDLSGLETLDTSGAALVLAAAGVAGRDVPVEGASRPVAAVLERSRGASGRPAAAQAGPRMGPVRGVGEWGVGLWNAALDGMAFLGEAAATVVNAARRPRDLRVADLLRHLDEAGTRAFGLVALLGVLIGVILAFQSAIPMQQYGADIFVPRLVGISLLRELGPLLAGVILAGRTGSAFAAELGTMTVNEEVSALRIMGIDPMVLLVLPRMLAATIAMPVLALLMDLAGLVGMSIVMIGRGFPLQLVLNQLHIGVALGDLLGGLGKAAVFGLVIAGIGCRAGLAAGSGPRAVGDAATAAVVGGIVALVLLDGIFAVLFYRLGW</sequence>
<dbReference type="RefSeq" id="WP_312861881.1">
    <property type="nucleotide sequence ID" value="NZ_JACIJD010000003.1"/>
</dbReference>
<feature type="compositionally biased region" description="Low complexity" evidence="1">
    <location>
        <begin position="46"/>
        <end position="70"/>
    </location>
</feature>
<dbReference type="EMBL" id="JACIJD010000003">
    <property type="protein sequence ID" value="MBB5692959.1"/>
    <property type="molecule type" value="Genomic_DNA"/>
</dbReference>
<reference evidence="4 5" key="1">
    <citation type="submission" date="2020-08" db="EMBL/GenBank/DDBJ databases">
        <title>Genomic Encyclopedia of Type Strains, Phase IV (KMG-IV): sequencing the most valuable type-strain genomes for metagenomic binning, comparative biology and taxonomic classification.</title>
        <authorList>
            <person name="Goeker M."/>
        </authorList>
    </citation>
    <scope>NUCLEOTIDE SEQUENCE [LARGE SCALE GENOMIC DNA]</scope>
    <source>
        <strain evidence="4 5">DSM 25622</strain>
    </source>
</reference>
<feature type="transmembrane region" description="Helical" evidence="2">
    <location>
        <begin position="229"/>
        <end position="250"/>
    </location>
</feature>
<dbReference type="Proteomes" id="UP000580654">
    <property type="component" value="Unassembled WGS sequence"/>
</dbReference>
<feature type="transmembrane region" description="Helical" evidence="2">
    <location>
        <begin position="406"/>
        <end position="430"/>
    </location>
</feature>
<dbReference type="Pfam" id="PF02405">
    <property type="entry name" value="MlaE"/>
    <property type="match status" value="1"/>
</dbReference>